<dbReference type="SUPFAM" id="SSF47240">
    <property type="entry name" value="Ferritin-like"/>
    <property type="match status" value="1"/>
</dbReference>
<gene>
    <name evidence="11" type="ORF">EDC14_1005101</name>
</gene>
<dbReference type="EMBL" id="SLUN01000005">
    <property type="protein sequence ID" value="TCL73239.1"/>
    <property type="molecule type" value="Genomic_DNA"/>
</dbReference>
<feature type="binding site" evidence="8">
    <location>
        <position position="94"/>
    </location>
    <ligand>
        <name>Fe cation</name>
        <dbReference type="ChEBI" id="CHEBI:24875"/>
        <label>1</label>
    </ligand>
</feature>
<comment type="subcellular location">
    <subcellularLocation>
        <location evidence="9">Cytoplasm</location>
    </subcellularLocation>
</comment>
<organism evidence="11 12">
    <name type="scientific">Hydrogenispora ethanolica</name>
    <dbReference type="NCBI Taxonomy" id="1082276"/>
    <lineage>
        <taxon>Bacteria</taxon>
        <taxon>Bacillati</taxon>
        <taxon>Bacillota</taxon>
        <taxon>Hydrogenispora</taxon>
    </lineage>
</organism>
<dbReference type="GO" id="GO:0042802">
    <property type="term" value="F:identical protein binding"/>
    <property type="evidence" value="ECO:0007669"/>
    <property type="project" value="UniProtKB-ARBA"/>
</dbReference>
<dbReference type="CDD" id="cd01055">
    <property type="entry name" value="Nonheme_Ferritin"/>
    <property type="match status" value="1"/>
</dbReference>
<feature type="domain" description="Ferritin-like diiron" evidence="10">
    <location>
        <begin position="1"/>
        <end position="145"/>
    </location>
</feature>
<evidence type="ECO:0000256" key="3">
    <source>
        <dbReference type="ARBA" id="ARBA00022434"/>
    </source>
</evidence>
<keyword evidence="6 8" id="KW-0408">Iron</keyword>
<comment type="catalytic activity">
    <reaction evidence="7 9">
        <text>4 Fe(2+) + O2 + 6 H2O = 4 iron(III) oxide-hydroxide + 12 H(+)</text>
        <dbReference type="Rhea" id="RHEA:11972"/>
        <dbReference type="ChEBI" id="CHEBI:15377"/>
        <dbReference type="ChEBI" id="CHEBI:15378"/>
        <dbReference type="ChEBI" id="CHEBI:15379"/>
        <dbReference type="ChEBI" id="CHEBI:29033"/>
        <dbReference type="ChEBI" id="CHEBI:78619"/>
        <dbReference type="EC" id="1.16.3.2"/>
    </reaction>
</comment>
<keyword evidence="9" id="KW-0963">Cytoplasm</keyword>
<evidence type="ECO:0000256" key="5">
    <source>
        <dbReference type="ARBA" id="ARBA00023002"/>
    </source>
</evidence>
<accession>A0A4R1S2J1</accession>
<dbReference type="Pfam" id="PF00210">
    <property type="entry name" value="Ferritin"/>
    <property type="match status" value="1"/>
</dbReference>
<feature type="binding site" evidence="8">
    <location>
        <position position="127"/>
    </location>
    <ligand>
        <name>Fe cation</name>
        <dbReference type="ChEBI" id="CHEBI:24875"/>
        <label>1</label>
    </ligand>
</feature>
<sequence>MVSTKLLEALNGQIRLEMESSQLYLAMAAYFHDRNLDGMAQWMRAQSSEEYGHAMRIFDHLRDRGSRIRLEGLSQPKGEWTSPLEAFEEAYRHEQFITGKINDLVKLAAAESDYPAGIMLQWFVSEQVEEESSVSKVVQQLKLIGNSGSGLVMLDRQLGKRS</sequence>
<protein>
    <recommendedName>
        <fullName evidence="9">Ferritin</fullName>
        <ecNumber evidence="9">1.16.3.2</ecNumber>
    </recommendedName>
</protein>
<dbReference type="RefSeq" id="WP_132013395.1">
    <property type="nucleotide sequence ID" value="NZ_SLUN01000005.1"/>
</dbReference>
<dbReference type="Proteomes" id="UP000295008">
    <property type="component" value="Unassembled WGS sequence"/>
</dbReference>
<dbReference type="GO" id="GO:0005829">
    <property type="term" value="C:cytosol"/>
    <property type="evidence" value="ECO:0007669"/>
    <property type="project" value="TreeGrafter"/>
</dbReference>
<dbReference type="InterPro" id="IPR009078">
    <property type="entry name" value="Ferritin-like_SF"/>
</dbReference>
<dbReference type="InterPro" id="IPR008331">
    <property type="entry name" value="Ferritin_DPS_dom"/>
</dbReference>
<evidence type="ECO:0000256" key="1">
    <source>
        <dbReference type="ARBA" id="ARBA00002485"/>
    </source>
</evidence>
<evidence type="ECO:0000313" key="11">
    <source>
        <dbReference type="EMBL" id="TCL73239.1"/>
    </source>
</evidence>
<evidence type="ECO:0000259" key="10">
    <source>
        <dbReference type="PROSITE" id="PS50905"/>
    </source>
</evidence>
<dbReference type="GO" id="GO:0006879">
    <property type="term" value="P:intracellular iron ion homeostasis"/>
    <property type="evidence" value="ECO:0007669"/>
    <property type="project" value="UniProtKB-KW"/>
</dbReference>
<dbReference type="OrthoDB" id="9801481at2"/>
<comment type="similarity">
    <text evidence="2 9">Belongs to the ferritin family. Prokaryotic subfamily.</text>
</comment>
<evidence type="ECO:0000256" key="6">
    <source>
        <dbReference type="ARBA" id="ARBA00023004"/>
    </source>
</evidence>
<dbReference type="InterPro" id="IPR012347">
    <property type="entry name" value="Ferritin-like"/>
</dbReference>
<keyword evidence="3 9" id="KW-0409">Iron storage</keyword>
<dbReference type="GO" id="GO:0006826">
    <property type="term" value="P:iron ion transport"/>
    <property type="evidence" value="ECO:0007669"/>
    <property type="project" value="InterPro"/>
</dbReference>
<reference evidence="11 12" key="1">
    <citation type="submission" date="2019-03" db="EMBL/GenBank/DDBJ databases">
        <title>Genomic Encyclopedia of Type Strains, Phase IV (KMG-IV): sequencing the most valuable type-strain genomes for metagenomic binning, comparative biology and taxonomic classification.</title>
        <authorList>
            <person name="Goeker M."/>
        </authorList>
    </citation>
    <scope>NUCLEOTIDE SEQUENCE [LARGE SCALE GENOMIC DNA]</scope>
    <source>
        <strain evidence="11 12">LX-B</strain>
    </source>
</reference>
<feature type="binding site" evidence="8">
    <location>
        <position position="53"/>
    </location>
    <ligand>
        <name>Fe cation</name>
        <dbReference type="ChEBI" id="CHEBI:24875"/>
        <label>1</label>
    </ligand>
</feature>
<dbReference type="InterPro" id="IPR001519">
    <property type="entry name" value="Ferritin"/>
</dbReference>
<keyword evidence="5" id="KW-0560">Oxidoreductase</keyword>
<name>A0A4R1S2J1_HYDET</name>
<dbReference type="PANTHER" id="PTHR11431:SF127">
    <property type="entry name" value="BACTERIAL NON-HEME FERRITIN"/>
    <property type="match status" value="1"/>
</dbReference>
<evidence type="ECO:0000256" key="4">
    <source>
        <dbReference type="ARBA" id="ARBA00022723"/>
    </source>
</evidence>
<dbReference type="PANTHER" id="PTHR11431">
    <property type="entry name" value="FERRITIN"/>
    <property type="match status" value="1"/>
</dbReference>
<keyword evidence="4 8" id="KW-0479">Metal-binding</keyword>
<keyword evidence="12" id="KW-1185">Reference proteome</keyword>
<dbReference type="GO" id="GO:0008199">
    <property type="term" value="F:ferric iron binding"/>
    <property type="evidence" value="ECO:0007669"/>
    <property type="project" value="InterPro"/>
</dbReference>
<dbReference type="EC" id="1.16.3.2" evidence="9"/>
<feature type="binding site" evidence="8">
    <location>
        <position position="17"/>
    </location>
    <ligand>
        <name>Fe cation</name>
        <dbReference type="ChEBI" id="CHEBI:24875"/>
        <label>1</label>
    </ligand>
</feature>
<dbReference type="InterPro" id="IPR009040">
    <property type="entry name" value="Ferritin-like_diiron"/>
</dbReference>
<evidence type="ECO:0000256" key="9">
    <source>
        <dbReference type="RuleBase" id="RU361145"/>
    </source>
</evidence>
<dbReference type="InterPro" id="IPR041719">
    <property type="entry name" value="Ferritin_prok"/>
</dbReference>
<evidence type="ECO:0000256" key="8">
    <source>
        <dbReference type="PIRSR" id="PIRSR601519-1"/>
    </source>
</evidence>
<dbReference type="GO" id="GO:0004322">
    <property type="term" value="F:ferroxidase activity"/>
    <property type="evidence" value="ECO:0007669"/>
    <property type="project" value="TreeGrafter"/>
</dbReference>
<dbReference type="Gene3D" id="1.20.1260.10">
    <property type="match status" value="1"/>
</dbReference>
<evidence type="ECO:0000256" key="2">
    <source>
        <dbReference type="ARBA" id="ARBA00006950"/>
    </source>
</evidence>
<dbReference type="FunFam" id="1.20.1260.10:FF:000001">
    <property type="entry name" value="Non-heme ferritin"/>
    <property type="match status" value="1"/>
</dbReference>
<evidence type="ECO:0000313" key="12">
    <source>
        <dbReference type="Proteomes" id="UP000295008"/>
    </source>
</evidence>
<feature type="binding site" evidence="8">
    <location>
        <position position="50"/>
    </location>
    <ligand>
        <name>Fe cation</name>
        <dbReference type="ChEBI" id="CHEBI:24875"/>
        <label>1</label>
    </ligand>
</feature>
<dbReference type="PROSITE" id="PS50905">
    <property type="entry name" value="FERRITIN_LIKE"/>
    <property type="match status" value="1"/>
</dbReference>
<proteinExistence type="inferred from homology"/>
<dbReference type="GO" id="GO:0008198">
    <property type="term" value="F:ferrous iron binding"/>
    <property type="evidence" value="ECO:0007669"/>
    <property type="project" value="TreeGrafter"/>
</dbReference>
<evidence type="ECO:0000256" key="7">
    <source>
        <dbReference type="ARBA" id="ARBA00048035"/>
    </source>
</evidence>
<comment type="function">
    <text evidence="1 9">Iron-storage protein.</text>
</comment>
<comment type="caution">
    <text evidence="11">The sequence shown here is derived from an EMBL/GenBank/DDBJ whole genome shotgun (WGS) entry which is preliminary data.</text>
</comment>
<dbReference type="AlphaFoldDB" id="A0A4R1S2J1"/>